<evidence type="ECO:0000256" key="8">
    <source>
        <dbReference type="PIRSR" id="PIRSR000190-1"/>
    </source>
</evidence>
<dbReference type="Proteomes" id="UP000320386">
    <property type="component" value="Chromosome"/>
</dbReference>
<dbReference type="AlphaFoldDB" id="A0A518BUZ2"/>
<evidence type="ECO:0000313" key="12">
    <source>
        <dbReference type="EMBL" id="QDU70805.1"/>
    </source>
</evidence>
<comment type="catalytic activity">
    <reaction evidence="7">
        <text>pyridoxine 5'-phosphate + O2 = pyridoxal 5'-phosphate + H2O2</text>
        <dbReference type="Rhea" id="RHEA:15149"/>
        <dbReference type="ChEBI" id="CHEBI:15379"/>
        <dbReference type="ChEBI" id="CHEBI:16240"/>
        <dbReference type="ChEBI" id="CHEBI:58589"/>
        <dbReference type="ChEBI" id="CHEBI:597326"/>
        <dbReference type="EC" id="1.4.3.5"/>
    </reaction>
</comment>
<feature type="binding site" evidence="7 8">
    <location>
        <position position="122"/>
    </location>
    <ligand>
        <name>substrate</name>
    </ligand>
</feature>
<dbReference type="NCBIfam" id="NF004231">
    <property type="entry name" value="PRK05679.1"/>
    <property type="match status" value="1"/>
</dbReference>
<keyword evidence="4 7" id="KW-0288">FMN</keyword>
<keyword evidence="5 7" id="KW-0560">Oxidoreductase</keyword>
<dbReference type="Pfam" id="PF10590">
    <property type="entry name" value="PNP_phzG_C"/>
    <property type="match status" value="1"/>
</dbReference>
<organism evidence="12 13">
    <name type="scientific">Mucisphaera calidilacus</name>
    <dbReference type="NCBI Taxonomy" id="2527982"/>
    <lineage>
        <taxon>Bacteria</taxon>
        <taxon>Pseudomonadati</taxon>
        <taxon>Planctomycetota</taxon>
        <taxon>Phycisphaerae</taxon>
        <taxon>Phycisphaerales</taxon>
        <taxon>Phycisphaeraceae</taxon>
        <taxon>Mucisphaera</taxon>
    </lineage>
</organism>
<comment type="pathway">
    <text evidence="7">Cofactor metabolism; pyridoxal 5'-phosphate salvage; pyridoxal 5'-phosphate from pyridoxine 5'-phosphate: step 1/1.</text>
</comment>
<evidence type="ECO:0000259" key="10">
    <source>
        <dbReference type="Pfam" id="PF01243"/>
    </source>
</evidence>
<dbReference type="PROSITE" id="PS01064">
    <property type="entry name" value="PYRIDOX_OXIDASE"/>
    <property type="match status" value="1"/>
</dbReference>
<dbReference type="InterPro" id="IPR012349">
    <property type="entry name" value="Split_barrel_FMN-bd"/>
</dbReference>
<evidence type="ECO:0000256" key="3">
    <source>
        <dbReference type="ARBA" id="ARBA00022630"/>
    </source>
</evidence>
<dbReference type="EMBL" id="CP036280">
    <property type="protein sequence ID" value="QDU70805.1"/>
    <property type="molecule type" value="Genomic_DNA"/>
</dbReference>
<evidence type="ECO:0000256" key="9">
    <source>
        <dbReference type="PIRSR" id="PIRSR000190-2"/>
    </source>
</evidence>
<name>A0A518BUZ2_9BACT</name>
<dbReference type="PANTHER" id="PTHR10851">
    <property type="entry name" value="PYRIDOXINE-5-PHOSPHATE OXIDASE"/>
    <property type="match status" value="1"/>
</dbReference>
<dbReference type="PIRSF" id="PIRSF000190">
    <property type="entry name" value="Pyd_amn-ph_oxd"/>
    <property type="match status" value="1"/>
</dbReference>
<feature type="binding site" evidence="7 9">
    <location>
        <begin position="139"/>
        <end position="140"/>
    </location>
    <ligand>
        <name>FMN</name>
        <dbReference type="ChEBI" id="CHEBI:58210"/>
    </ligand>
</feature>
<reference evidence="12 13" key="1">
    <citation type="submission" date="2019-02" db="EMBL/GenBank/DDBJ databases">
        <title>Deep-cultivation of Planctomycetes and their phenomic and genomic characterization uncovers novel biology.</title>
        <authorList>
            <person name="Wiegand S."/>
            <person name="Jogler M."/>
            <person name="Boedeker C."/>
            <person name="Pinto D."/>
            <person name="Vollmers J."/>
            <person name="Rivas-Marin E."/>
            <person name="Kohn T."/>
            <person name="Peeters S.H."/>
            <person name="Heuer A."/>
            <person name="Rast P."/>
            <person name="Oberbeckmann S."/>
            <person name="Bunk B."/>
            <person name="Jeske O."/>
            <person name="Meyerdierks A."/>
            <person name="Storesund J.E."/>
            <person name="Kallscheuer N."/>
            <person name="Luecker S."/>
            <person name="Lage O.M."/>
            <person name="Pohl T."/>
            <person name="Merkel B.J."/>
            <person name="Hornburger P."/>
            <person name="Mueller R.-W."/>
            <person name="Bruemmer F."/>
            <person name="Labrenz M."/>
            <person name="Spormann A.M."/>
            <person name="Op den Camp H."/>
            <person name="Overmann J."/>
            <person name="Amann R."/>
            <person name="Jetten M.S.M."/>
            <person name="Mascher T."/>
            <person name="Medema M.H."/>
            <person name="Devos D.P."/>
            <person name="Kaster A.-K."/>
            <person name="Ovreas L."/>
            <person name="Rohde M."/>
            <person name="Galperin M.Y."/>
            <person name="Jogler C."/>
        </authorList>
    </citation>
    <scope>NUCLEOTIDE SEQUENCE [LARGE SCALE GENOMIC DNA]</scope>
    <source>
        <strain evidence="12 13">Pan265</strain>
    </source>
</reference>
<feature type="binding site" evidence="7 9">
    <location>
        <begin position="75"/>
        <end position="76"/>
    </location>
    <ligand>
        <name>FMN</name>
        <dbReference type="ChEBI" id="CHEBI:58210"/>
    </ligand>
</feature>
<dbReference type="HAMAP" id="MF_01629">
    <property type="entry name" value="PdxH"/>
    <property type="match status" value="1"/>
</dbReference>
<feature type="binding site" evidence="7 9">
    <location>
        <position position="194"/>
    </location>
    <ligand>
        <name>FMN</name>
        <dbReference type="ChEBI" id="CHEBI:58210"/>
    </ligand>
</feature>
<evidence type="ECO:0000256" key="1">
    <source>
        <dbReference type="ARBA" id="ARBA00007301"/>
    </source>
</evidence>
<feature type="domain" description="Pyridoxine 5'-phosphate oxidase dimerisation C-terminal" evidence="11">
    <location>
        <begin position="171"/>
        <end position="212"/>
    </location>
</feature>
<dbReference type="UniPathway" id="UPA01068">
    <property type="reaction ID" value="UER00304"/>
</dbReference>
<evidence type="ECO:0000256" key="4">
    <source>
        <dbReference type="ARBA" id="ARBA00022643"/>
    </source>
</evidence>
<dbReference type="RefSeq" id="WP_236254628.1">
    <property type="nucleotide sequence ID" value="NZ_CP036280.1"/>
</dbReference>
<dbReference type="GO" id="GO:0010181">
    <property type="term" value="F:FMN binding"/>
    <property type="evidence" value="ECO:0007669"/>
    <property type="project" value="UniProtKB-UniRule"/>
</dbReference>
<evidence type="ECO:0000259" key="11">
    <source>
        <dbReference type="Pfam" id="PF10590"/>
    </source>
</evidence>
<comment type="function">
    <text evidence="7">Catalyzes the oxidation of either pyridoxine 5'-phosphate (PNP) or pyridoxamine 5'-phosphate (PMP) into pyridoxal 5'-phosphate (PLP).</text>
</comment>
<comment type="similarity">
    <text evidence="1 7">Belongs to the pyridoxamine 5'-phosphate oxidase family.</text>
</comment>
<dbReference type="InterPro" id="IPR000659">
    <property type="entry name" value="Pyridox_Oxase"/>
</dbReference>
<dbReference type="InterPro" id="IPR019576">
    <property type="entry name" value="Pyridoxamine_oxidase_dimer_C"/>
</dbReference>
<dbReference type="Pfam" id="PF01243">
    <property type="entry name" value="PNPOx_N"/>
    <property type="match status" value="1"/>
</dbReference>
<dbReference type="FunFam" id="2.30.110.10:FF:000020">
    <property type="entry name" value="PNPO isoform 11"/>
    <property type="match status" value="1"/>
</dbReference>
<evidence type="ECO:0000256" key="7">
    <source>
        <dbReference type="HAMAP-Rule" id="MF_01629"/>
    </source>
</evidence>
<feature type="binding site" evidence="7 8">
    <location>
        <begin position="190"/>
        <end position="192"/>
    </location>
    <ligand>
        <name>substrate</name>
    </ligand>
</feature>
<feature type="binding site" evidence="7 9">
    <location>
        <position position="82"/>
    </location>
    <ligand>
        <name>FMN</name>
        <dbReference type="ChEBI" id="CHEBI:58210"/>
    </ligand>
</feature>
<protein>
    <recommendedName>
        <fullName evidence="7">Pyridoxine/pyridoxamine 5'-phosphate oxidase</fullName>
        <ecNumber evidence="7">1.4.3.5</ecNumber>
    </recommendedName>
    <alternativeName>
        <fullName evidence="7">PNP/PMP oxidase</fullName>
        <shortName evidence="7">PNPOx</shortName>
    </alternativeName>
    <alternativeName>
        <fullName evidence="7">Pyridoxal 5'-phosphate synthase</fullName>
    </alternativeName>
</protein>
<feature type="binding site" evidence="7 9">
    <location>
        <begin position="60"/>
        <end position="65"/>
    </location>
    <ligand>
        <name>FMN</name>
        <dbReference type="ChEBI" id="CHEBI:58210"/>
    </ligand>
</feature>
<dbReference type="PANTHER" id="PTHR10851:SF0">
    <property type="entry name" value="PYRIDOXINE-5'-PHOSPHATE OXIDASE"/>
    <property type="match status" value="1"/>
</dbReference>
<comment type="cofactor">
    <cofactor evidence="7 9">
        <name>FMN</name>
        <dbReference type="ChEBI" id="CHEBI:58210"/>
    </cofactor>
    <text evidence="7 9">Binds 1 FMN per subunit.</text>
</comment>
<dbReference type="EC" id="1.4.3.5" evidence="7"/>
<dbReference type="KEGG" id="mcad:Pan265_06420"/>
<feature type="binding site" evidence="7 8">
    <location>
        <position position="130"/>
    </location>
    <ligand>
        <name>substrate</name>
    </ligand>
</feature>
<comment type="subunit">
    <text evidence="2 7">Homodimer.</text>
</comment>
<dbReference type="InterPro" id="IPR019740">
    <property type="entry name" value="Pyridox_Oxase_CS"/>
</dbReference>
<dbReference type="Gene3D" id="2.30.110.10">
    <property type="entry name" value="Electron Transport, Fmn-binding Protein, Chain A"/>
    <property type="match status" value="1"/>
</dbReference>
<feature type="binding site" evidence="8">
    <location>
        <begin position="7"/>
        <end position="10"/>
    </location>
    <ligand>
        <name>substrate</name>
    </ligand>
</feature>
<feature type="binding site" evidence="7 8">
    <location>
        <position position="65"/>
    </location>
    <ligand>
        <name>substrate</name>
    </ligand>
</feature>
<sequence length="212" mass="24165">MSVEAMRKEYDETALLESQVDADPIKQFEVWFGHACDGSIYEPNAMTLATVGADGTPSARVVLLKGVDEAGFRFYTNLESDKALAIGHQPRVALSFYWDKHHRQVRVRGEASPLPRDVVEQYFHSRPRESQLGALASKQSHVLSGRQELQEAYARAQQQFEGGAVPLPDFWGGYLVRPFEIEFWQGRTSRLHDRLRYRREGDAAWTIERLSP</sequence>
<dbReference type="GO" id="GO:0008615">
    <property type="term" value="P:pyridoxine biosynthetic process"/>
    <property type="evidence" value="ECO:0007669"/>
    <property type="project" value="UniProtKB-UniRule"/>
</dbReference>
<evidence type="ECO:0000256" key="2">
    <source>
        <dbReference type="ARBA" id="ARBA00011738"/>
    </source>
</evidence>
<keyword evidence="13" id="KW-1185">Reference proteome</keyword>
<comment type="pathway">
    <text evidence="7">Cofactor metabolism; pyridoxal 5'-phosphate salvage; pyridoxal 5'-phosphate from pyridoxamine 5'-phosphate: step 1/1.</text>
</comment>
<keyword evidence="3 7" id="KW-0285">Flavoprotein</keyword>
<comment type="catalytic activity">
    <reaction evidence="7">
        <text>pyridoxamine 5'-phosphate + O2 + H2O = pyridoxal 5'-phosphate + H2O2 + NH4(+)</text>
        <dbReference type="Rhea" id="RHEA:15817"/>
        <dbReference type="ChEBI" id="CHEBI:15377"/>
        <dbReference type="ChEBI" id="CHEBI:15379"/>
        <dbReference type="ChEBI" id="CHEBI:16240"/>
        <dbReference type="ChEBI" id="CHEBI:28938"/>
        <dbReference type="ChEBI" id="CHEBI:58451"/>
        <dbReference type="ChEBI" id="CHEBI:597326"/>
        <dbReference type="EC" id="1.4.3.5"/>
    </reaction>
</comment>
<evidence type="ECO:0000256" key="5">
    <source>
        <dbReference type="ARBA" id="ARBA00023002"/>
    </source>
</evidence>
<dbReference type="InterPro" id="IPR011576">
    <property type="entry name" value="Pyridox_Oxase_N"/>
</dbReference>
<proteinExistence type="inferred from homology"/>
<dbReference type="SUPFAM" id="SSF50475">
    <property type="entry name" value="FMN-binding split barrel"/>
    <property type="match status" value="1"/>
</dbReference>
<dbReference type="GO" id="GO:0004733">
    <property type="term" value="F:pyridoxamine phosphate oxidase activity"/>
    <property type="evidence" value="ECO:0007669"/>
    <property type="project" value="UniProtKB-UniRule"/>
</dbReference>
<dbReference type="NCBIfam" id="TIGR00558">
    <property type="entry name" value="pdxH"/>
    <property type="match status" value="1"/>
</dbReference>
<accession>A0A518BUZ2</accession>
<keyword evidence="6 7" id="KW-0664">Pyridoxine biosynthesis</keyword>
<comment type="caution">
    <text evidence="7">Lacks conserved residue(s) required for the propagation of feature annotation.</text>
</comment>
<gene>
    <name evidence="7 12" type="primary">pdxH</name>
    <name evidence="12" type="ORF">Pan265_06420</name>
</gene>
<feature type="binding site" evidence="7 9">
    <location>
        <position position="184"/>
    </location>
    <ligand>
        <name>FMN</name>
        <dbReference type="ChEBI" id="CHEBI:58210"/>
    </ligand>
</feature>
<feature type="binding site" evidence="7 8">
    <location>
        <position position="126"/>
    </location>
    <ligand>
        <name>substrate</name>
    </ligand>
</feature>
<feature type="domain" description="Pyridoxamine 5'-phosphate oxidase N-terminal" evidence="10">
    <location>
        <begin position="39"/>
        <end position="158"/>
    </location>
</feature>
<evidence type="ECO:0000313" key="13">
    <source>
        <dbReference type="Proteomes" id="UP000320386"/>
    </source>
</evidence>
<feature type="binding site" evidence="7 9">
    <location>
        <position position="104"/>
    </location>
    <ligand>
        <name>FMN</name>
        <dbReference type="ChEBI" id="CHEBI:58210"/>
    </ligand>
</feature>
<evidence type="ECO:0000256" key="6">
    <source>
        <dbReference type="ARBA" id="ARBA00023096"/>
    </source>
</evidence>